<evidence type="ECO:0000313" key="1">
    <source>
        <dbReference type="EMBL" id="ELY69948.1"/>
    </source>
</evidence>
<dbReference type="Proteomes" id="UP000011632">
    <property type="component" value="Unassembled WGS sequence"/>
</dbReference>
<evidence type="ECO:0000313" key="2">
    <source>
        <dbReference type="Proteomes" id="UP000011632"/>
    </source>
</evidence>
<accession>L9YAK5</accession>
<comment type="caution">
    <text evidence="1">The sequence shown here is derived from an EMBL/GenBank/DDBJ whole genome shotgun (WGS) entry which is preliminary data.</text>
</comment>
<proteinExistence type="predicted"/>
<keyword evidence="2" id="KW-1185">Reference proteome</keyword>
<sequence length="84" mass="9226">MCSSESCAHCGRSLVLVADDAIRRERISHGFGAANNELRSYCGLRCRALGNDRDAVLETTQQSTLALFYDGVDRHDPAAVVWNI</sequence>
<organism evidence="1 2">
    <name type="scientific">Natrinema versiforme JCM 10478</name>
    <dbReference type="NCBI Taxonomy" id="1227496"/>
    <lineage>
        <taxon>Archaea</taxon>
        <taxon>Methanobacteriati</taxon>
        <taxon>Methanobacteriota</taxon>
        <taxon>Stenosarchaea group</taxon>
        <taxon>Halobacteria</taxon>
        <taxon>Halobacteriales</taxon>
        <taxon>Natrialbaceae</taxon>
        <taxon>Natrinema</taxon>
    </lineage>
</organism>
<protein>
    <submittedName>
        <fullName evidence="1">Uncharacterized protein</fullName>
    </submittedName>
</protein>
<name>L9YAK5_9EURY</name>
<reference evidence="1 2" key="1">
    <citation type="journal article" date="2014" name="PLoS Genet.">
        <title>Phylogenetically driven sequencing of extremely halophilic archaea reveals strategies for static and dynamic osmo-response.</title>
        <authorList>
            <person name="Becker E.A."/>
            <person name="Seitzer P.M."/>
            <person name="Tritt A."/>
            <person name="Larsen D."/>
            <person name="Krusor M."/>
            <person name="Yao A.I."/>
            <person name="Wu D."/>
            <person name="Madern D."/>
            <person name="Eisen J.A."/>
            <person name="Darling A.E."/>
            <person name="Facciotti M.T."/>
        </authorList>
    </citation>
    <scope>NUCLEOTIDE SEQUENCE [LARGE SCALE GENOMIC DNA]</scope>
    <source>
        <strain evidence="1 2">JCM 10478</strain>
    </source>
</reference>
<gene>
    <name evidence="1" type="ORF">C489_03336</name>
</gene>
<dbReference type="AlphaFoldDB" id="L9YAK5"/>
<dbReference type="EMBL" id="AOID01000013">
    <property type="protein sequence ID" value="ELY69948.1"/>
    <property type="molecule type" value="Genomic_DNA"/>
</dbReference>